<name>A0A645JM94_9ZZZZ</name>
<dbReference type="AlphaFoldDB" id="A0A645JM94"/>
<gene>
    <name evidence="1" type="ORF">SDC9_212545</name>
</gene>
<accession>A0A645JM94</accession>
<reference evidence="1" key="1">
    <citation type="submission" date="2019-08" db="EMBL/GenBank/DDBJ databases">
        <authorList>
            <person name="Kucharzyk K."/>
            <person name="Murdoch R.W."/>
            <person name="Higgins S."/>
            <person name="Loffler F."/>
        </authorList>
    </citation>
    <scope>NUCLEOTIDE SEQUENCE</scope>
</reference>
<evidence type="ECO:0000313" key="1">
    <source>
        <dbReference type="EMBL" id="MPN64768.1"/>
    </source>
</evidence>
<organism evidence="1">
    <name type="scientific">bioreactor metagenome</name>
    <dbReference type="NCBI Taxonomy" id="1076179"/>
    <lineage>
        <taxon>unclassified sequences</taxon>
        <taxon>metagenomes</taxon>
        <taxon>ecological metagenomes</taxon>
    </lineage>
</organism>
<dbReference type="EMBL" id="VSSQ01146107">
    <property type="protein sequence ID" value="MPN64768.1"/>
    <property type="molecule type" value="Genomic_DNA"/>
</dbReference>
<protein>
    <submittedName>
        <fullName evidence="1">Uncharacterized protein</fullName>
    </submittedName>
</protein>
<sequence>MLAVIQVADHRHNCADLAILSRGRACEDRQEGISREVARTANAVHHAASQHVRAVHVAADIDLDCCIDRDDADTPDNFRAVGNLLRAKQQA</sequence>
<comment type="caution">
    <text evidence="1">The sequence shown here is derived from an EMBL/GenBank/DDBJ whole genome shotgun (WGS) entry which is preliminary data.</text>
</comment>
<proteinExistence type="predicted"/>